<dbReference type="Pfam" id="PF15335">
    <property type="entry name" value="CAAP1"/>
    <property type="match status" value="1"/>
</dbReference>
<dbReference type="PANTHER" id="PTHR14740:SF3">
    <property type="entry name" value="CASPASE ACTIVITY AND APOPTOSIS INHIBITOR 1"/>
    <property type="match status" value="1"/>
</dbReference>
<dbReference type="InterPro" id="IPR038991">
    <property type="entry name" value="CAAP1"/>
</dbReference>
<keyword evidence="2" id="KW-1185">Reference proteome</keyword>
<evidence type="ECO:0000313" key="1">
    <source>
        <dbReference type="EnsemblMetazoa" id="MESCA000131-PA"/>
    </source>
</evidence>
<reference evidence="1" key="2">
    <citation type="submission" date="2015-06" db="UniProtKB">
        <authorList>
            <consortium name="EnsemblMetazoa"/>
        </authorList>
    </citation>
    <scope>IDENTIFICATION</scope>
</reference>
<dbReference type="HOGENOM" id="CLU_2475307_0_0_1"/>
<dbReference type="EMBL" id="CAQQ02182578">
    <property type="status" value="NOT_ANNOTATED_CDS"/>
    <property type="molecule type" value="Genomic_DNA"/>
</dbReference>
<name>T1GA81_MEGSC</name>
<organism evidence="1 2">
    <name type="scientific">Megaselia scalaris</name>
    <name type="common">Humpbacked fly</name>
    <name type="synonym">Phora scalaris</name>
    <dbReference type="NCBI Taxonomy" id="36166"/>
    <lineage>
        <taxon>Eukaryota</taxon>
        <taxon>Metazoa</taxon>
        <taxon>Ecdysozoa</taxon>
        <taxon>Arthropoda</taxon>
        <taxon>Hexapoda</taxon>
        <taxon>Insecta</taxon>
        <taxon>Pterygota</taxon>
        <taxon>Neoptera</taxon>
        <taxon>Endopterygota</taxon>
        <taxon>Diptera</taxon>
        <taxon>Brachycera</taxon>
        <taxon>Muscomorpha</taxon>
        <taxon>Platypezoidea</taxon>
        <taxon>Phoridae</taxon>
        <taxon>Megaseliini</taxon>
        <taxon>Megaselia</taxon>
    </lineage>
</organism>
<proteinExistence type="predicted"/>
<reference evidence="2" key="1">
    <citation type="submission" date="2013-02" db="EMBL/GenBank/DDBJ databases">
        <authorList>
            <person name="Hughes D."/>
        </authorList>
    </citation>
    <scope>NUCLEOTIDE SEQUENCE</scope>
    <source>
        <strain>Durham</strain>
        <strain evidence="2">NC isolate 2 -- Noor lab</strain>
    </source>
</reference>
<dbReference type="GO" id="GO:0042981">
    <property type="term" value="P:regulation of apoptotic process"/>
    <property type="evidence" value="ECO:0007669"/>
    <property type="project" value="InterPro"/>
</dbReference>
<protein>
    <submittedName>
        <fullName evidence="1">Uncharacterized protein</fullName>
    </submittedName>
</protein>
<dbReference type="Proteomes" id="UP000015102">
    <property type="component" value="Unassembled WGS sequence"/>
</dbReference>
<dbReference type="EnsemblMetazoa" id="MESCA000131-RA">
    <property type="protein sequence ID" value="MESCA000131-PA"/>
    <property type="gene ID" value="MESCA000131"/>
</dbReference>
<evidence type="ECO:0000313" key="2">
    <source>
        <dbReference type="Proteomes" id="UP000015102"/>
    </source>
</evidence>
<dbReference type="PANTHER" id="PTHR14740">
    <property type="entry name" value="CASPASE ACTIVITY AND APOPTOSIS INHIBITOR 1"/>
    <property type="match status" value="1"/>
</dbReference>
<dbReference type="AlphaFoldDB" id="T1GA81"/>
<sequence>MTKVPAPVKVKQEDEGVLHPLTFYIDDRVELIKQVFASLKPKTIKNLSPNFLKKQTLEEIEEKCLNELLGISSKRLRSIIQNTKCPSE</sequence>
<accession>T1GA81</accession>